<accession>A0ABW1JYA9</accession>
<comment type="caution">
    <text evidence="2">The sequence shown here is derived from an EMBL/GenBank/DDBJ whole genome shotgun (WGS) entry which is preliminary data.</text>
</comment>
<dbReference type="Gene3D" id="3.30.1310.10">
    <property type="entry name" value="Nucleoid-associated protein YbaB-like domain"/>
    <property type="match status" value="1"/>
</dbReference>
<name>A0ABW1JYA9_9NOCA</name>
<gene>
    <name evidence="2" type="ORF">ACFP3H_25835</name>
</gene>
<dbReference type="EMBL" id="JBHSQN010000017">
    <property type="protein sequence ID" value="MFC6014489.1"/>
    <property type="molecule type" value="Genomic_DNA"/>
</dbReference>
<feature type="compositionally biased region" description="Basic and acidic residues" evidence="1">
    <location>
        <begin position="153"/>
        <end position="164"/>
    </location>
</feature>
<evidence type="ECO:0000256" key="1">
    <source>
        <dbReference type="SAM" id="MobiDB-lite"/>
    </source>
</evidence>
<evidence type="ECO:0000313" key="3">
    <source>
        <dbReference type="Proteomes" id="UP001596223"/>
    </source>
</evidence>
<dbReference type="InterPro" id="IPR036894">
    <property type="entry name" value="YbaB-like_sf"/>
</dbReference>
<keyword evidence="3" id="KW-1185">Reference proteome</keyword>
<reference evidence="3" key="1">
    <citation type="journal article" date="2019" name="Int. J. Syst. Evol. Microbiol.">
        <title>The Global Catalogue of Microorganisms (GCM) 10K type strain sequencing project: providing services to taxonomists for standard genome sequencing and annotation.</title>
        <authorList>
            <consortium name="The Broad Institute Genomics Platform"/>
            <consortium name="The Broad Institute Genome Sequencing Center for Infectious Disease"/>
            <person name="Wu L."/>
            <person name="Ma J."/>
        </authorList>
    </citation>
    <scope>NUCLEOTIDE SEQUENCE [LARGE SCALE GENOMIC DNA]</scope>
    <source>
        <strain evidence="3">CCUG 36956</strain>
    </source>
</reference>
<sequence>MSATDAPTPDDLYAWAADLERTAQRFTDLKTQMDAVSVTDTSTDGKISVTLDANGSPTAIILAPTTRGADPATIAAELMACIQRAQVKLRDRITGLVTDTVGDTGPAHSIIEQYNERFPDPEPAAAAPSEPDFVTTEPQVPAQQPPTILPRSRKPDRDAIHQPDEPDDEDRFYQGKSWLV</sequence>
<dbReference type="Proteomes" id="UP001596223">
    <property type="component" value="Unassembled WGS sequence"/>
</dbReference>
<feature type="region of interest" description="Disordered" evidence="1">
    <location>
        <begin position="120"/>
        <end position="180"/>
    </location>
</feature>
<evidence type="ECO:0000313" key="2">
    <source>
        <dbReference type="EMBL" id="MFC6014489.1"/>
    </source>
</evidence>
<organism evidence="2 3">
    <name type="scientific">Nocardia lasii</name>
    <dbReference type="NCBI Taxonomy" id="1616107"/>
    <lineage>
        <taxon>Bacteria</taxon>
        <taxon>Bacillati</taxon>
        <taxon>Actinomycetota</taxon>
        <taxon>Actinomycetes</taxon>
        <taxon>Mycobacteriales</taxon>
        <taxon>Nocardiaceae</taxon>
        <taxon>Nocardia</taxon>
    </lineage>
</organism>
<dbReference type="RefSeq" id="WP_378609830.1">
    <property type="nucleotide sequence ID" value="NZ_JBHSQN010000017.1"/>
</dbReference>
<feature type="compositionally biased region" description="Low complexity" evidence="1">
    <location>
        <begin position="123"/>
        <end position="132"/>
    </location>
</feature>
<proteinExistence type="predicted"/>
<dbReference type="Pfam" id="PF02575">
    <property type="entry name" value="YbaB_DNA_bd"/>
    <property type="match status" value="1"/>
</dbReference>
<protein>
    <submittedName>
        <fullName evidence="2">YbaB/EbfC family nucleoid-associated protein</fullName>
    </submittedName>
</protein>
<dbReference type="SUPFAM" id="SSF82607">
    <property type="entry name" value="YbaB-like"/>
    <property type="match status" value="1"/>
</dbReference>
<dbReference type="InterPro" id="IPR004401">
    <property type="entry name" value="YbaB/EbfC"/>
</dbReference>